<dbReference type="EMBL" id="CP006719">
    <property type="protein sequence ID" value="AGV20390.1"/>
    <property type="molecule type" value="Genomic_DNA"/>
</dbReference>
<dbReference type="InterPro" id="IPR038604">
    <property type="entry name" value="HopJ_sf"/>
</dbReference>
<gene>
    <name evidence="1" type="ORF">N646_4581</name>
</gene>
<organism evidence="1 2">
    <name type="scientific">Vibrio alginolyticus (strain ATCC 17749 / DSM 2171 / NBRC 15630 / NCIMB 1903 / NCTC 12160 / XII-53)</name>
    <dbReference type="NCBI Taxonomy" id="1219076"/>
    <lineage>
        <taxon>Bacteria</taxon>
        <taxon>Pseudomonadati</taxon>
        <taxon>Pseudomonadota</taxon>
        <taxon>Gammaproteobacteria</taxon>
        <taxon>Vibrionales</taxon>
        <taxon>Vibrionaceae</taxon>
        <taxon>Vibrio</taxon>
    </lineage>
</organism>
<dbReference type="Gene3D" id="3.20.160.10">
    <property type="entry name" value="vpa0580 domain like"/>
    <property type="match status" value="1"/>
</dbReference>
<dbReference type="Proteomes" id="UP000016714">
    <property type="component" value="Chromosome 2"/>
</dbReference>
<dbReference type="HOGENOM" id="CLU_121622_1_1_6"/>
<dbReference type="KEGG" id="vag:N646_4581"/>
<dbReference type="RefSeq" id="WP_005375560.1">
    <property type="nucleotide sequence ID" value="NC_022359.1"/>
</dbReference>
<proteinExistence type="predicted"/>
<dbReference type="SMR" id="A0A2I3CT67"/>
<dbReference type="InterPro" id="IPR014984">
    <property type="entry name" value="HopJ"/>
</dbReference>
<name>A0A2I3CT67_VIBAX</name>
<evidence type="ECO:0000313" key="2">
    <source>
        <dbReference type="Proteomes" id="UP000016714"/>
    </source>
</evidence>
<dbReference type="AlphaFoldDB" id="A0A2I3CT67"/>
<evidence type="ECO:0008006" key="3">
    <source>
        <dbReference type="Google" id="ProtNLM"/>
    </source>
</evidence>
<protein>
    <recommendedName>
        <fullName evidence="3">Type III effector</fullName>
    </recommendedName>
</protein>
<sequence>MELKSFLDLLAASPEQVEFEATMAVIEDNYTFEPTAFVNGETQNNAGENNGSCKIFAFGLLNNLDKEATLACFGRFYREDVLQHPENSDHQNIRNFMVTGWEGIKFEASALTAK</sequence>
<evidence type="ECO:0000313" key="1">
    <source>
        <dbReference type="EMBL" id="AGV20390.1"/>
    </source>
</evidence>
<dbReference type="Pfam" id="PF08888">
    <property type="entry name" value="HopJ"/>
    <property type="match status" value="1"/>
</dbReference>
<accession>A0A2I3CT67</accession>
<reference evidence="1 2" key="1">
    <citation type="journal article" date="2015" name="Genome Announc.">
        <title>Complete genome sequence of Vibrio alginolyticus ATCC 17749.</title>
        <authorList>
            <person name="Liu X.F."/>
            <person name="Cao Y."/>
            <person name="Zhang H.L."/>
            <person name="Chen Y.J."/>
            <person name="Hu C.J."/>
        </authorList>
    </citation>
    <scope>NUCLEOTIDE SEQUENCE [LARGE SCALE GENOMIC DNA]</scope>
    <source>
        <strain evidence="2">ATCC 17749 / DSM 2171 / NBRC 15630 / NCIMB 1903 / NCTC 12160 / XII-53</strain>
    </source>
</reference>